<comment type="pathway">
    <text evidence="1 10">Nucleoside biosynthesis; alpha-ribazole biosynthesis; alpha-ribazole from 5,6-dimethylbenzimidazole: step 1/2.</text>
</comment>
<keyword evidence="7 10" id="KW-0808">Transferase</keyword>
<evidence type="ECO:0000256" key="9">
    <source>
        <dbReference type="ARBA" id="ARBA00047340"/>
    </source>
</evidence>
<keyword evidence="13" id="KW-1185">Reference proteome</keyword>
<protein>
    <recommendedName>
        <fullName evidence="4 10">Nicotinate-nucleotide--dimethylbenzimidazole phosphoribosyltransferase</fullName>
        <shortName evidence="10">NN:DBI PRT</shortName>
        <ecNumber evidence="3 10">2.4.2.21</ecNumber>
    </recommendedName>
    <alternativeName>
        <fullName evidence="8 10">N(1)-alpha-phosphoribosyltransferase</fullName>
    </alternativeName>
</protein>
<evidence type="ECO:0000256" key="4">
    <source>
        <dbReference type="ARBA" id="ARBA00015486"/>
    </source>
</evidence>
<dbReference type="GO" id="GO:0008939">
    <property type="term" value="F:nicotinate-nucleotide-dimethylbenzimidazole phosphoribosyltransferase activity"/>
    <property type="evidence" value="ECO:0007669"/>
    <property type="project" value="UniProtKB-UniRule"/>
</dbReference>
<evidence type="ECO:0000256" key="1">
    <source>
        <dbReference type="ARBA" id="ARBA00005049"/>
    </source>
</evidence>
<comment type="similarity">
    <text evidence="2 10">Belongs to the CobT family.</text>
</comment>
<name>A0A4R1NNN8_9RHOB</name>
<evidence type="ECO:0000256" key="11">
    <source>
        <dbReference type="SAM" id="MobiDB-lite"/>
    </source>
</evidence>
<dbReference type="AlphaFoldDB" id="A0A4R1NNN8"/>
<keyword evidence="6 10" id="KW-0328">Glycosyltransferase</keyword>
<dbReference type="RefSeq" id="WP_132860036.1">
    <property type="nucleotide sequence ID" value="NZ_SMGR01000001.1"/>
</dbReference>
<feature type="active site" description="Proton acceptor" evidence="10">
    <location>
        <position position="304"/>
    </location>
</feature>
<evidence type="ECO:0000256" key="6">
    <source>
        <dbReference type="ARBA" id="ARBA00022676"/>
    </source>
</evidence>
<proteinExistence type="inferred from homology"/>
<evidence type="ECO:0000313" key="13">
    <source>
        <dbReference type="Proteomes" id="UP000295673"/>
    </source>
</evidence>
<evidence type="ECO:0000256" key="8">
    <source>
        <dbReference type="ARBA" id="ARBA00030686"/>
    </source>
</evidence>
<dbReference type="InterPro" id="IPR023195">
    <property type="entry name" value="Nict_dMeBzImd_PRibTrfase_N"/>
</dbReference>
<dbReference type="OrthoDB" id="9781491at2"/>
<dbReference type="EC" id="2.4.2.21" evidence="3 10"/>
<dbReference type="NCBIfam" id="NF000996">
    <property type="entry name" value="PRK00105.1"/>
    <property type="match status" value="1"/>
</dbReference>
<comment type="caution">
    <text evidence="12">The sequence shown here is derived from an EMBL/GenBank/DDBJ whole genome shotgun (WGS) entry which is preliminary data.</text>
</comment>
<comment type="function">
    <text evidence="10">Catalyzes the synthesis of alpha-ribazole-5'-phosphate from nicotinate mononucleotide (NAMN) and 5,6-dimethylbenzimidazole (DMB).</text>
</comment>
<accession>A0A4R1NNN8</accession>
<evidence type="ECO:0000256" key="10">
    <source>
        <dbReference type="HAMAP-Rule" id="MF_00230"/>
    </source>
</evidence>
<evidence type="ECO:0000256" key="2">
    <source>
        <dbReference type="ARBA" id="ARBA00007110"/>
    </source>
</evidence>
<dbReference type="InterPro" id="IPR036087">
    <property type="entry name" value="Nict_dMeBzImd_PRibTrfase_sf"/>
</dbReference>
<organism evidence="12 13">
    <name type="scientific">Shimia isoporae</name>
    <dbReference type="NCBI Taxonomy" id="647720"/>
    <lineage>
        <taxon>Bacteria</taxon>
        <taxon>Pseudomonadati</taxon>
        <taxon>Pseudomonadota</taxon>
        <taxon>Alphaproteobacteria</taxon>
        <taxon>Rhodobacterales</taxon>
        <taxon>Roseobacteraceae</taxon>
    </lineage>
</organism>
<dbReference type="InterPro" id="IPR003200">
    <property type="entry name" value="Nict_dMeBzImd_PRibTrfase"/>
</dbReference>
<dbReference type="UniPathway" id="UPA00061">
    <property type="reaction ID" value="UER00516"/>
</dbReference>
<feature type="region of interest" description="Disordered" evidence="11">
    <location>
        <begin position="19"/>
        <end position="40"/>
    </location>
</feature>
<gene>
    <name evidence="10" type="primary">cobT</name>
    <name evidence="12" type="ORF">BXY66_2125</name>
</gene>
<dbReference type="HAMAP" id="MF_00230">
    <property type="entry name" value="CobT"/>
    <property type="match status" value="1"/>
</dbReference>
<dbReference type="EMBL" id="SMGR01000001">
    <property type="protein sequence ID" value="TCL10057.1"/>
    <property type="molecule type" value="Genomic_DNA"/>
</dbReference>
<dbReference type="Gene3D" id="3.40.50.10210">
    <property type="match status" value="1"/>
</dbReference>
<comment type="catalytic activity">
    <reaction evidence="9 10">
        <text>5,6-dimethylbenzimidazole + nicotinate beta-D-ribonucleotide = alpha-ribazole 5'-phosphate + nicotinate + H(+)</text>
        <dbReference type="Rhea" id="RHEA:11196"/>
        <dbReference type="ChEBI" id="CHEBI:15378"/>
        <dbReference type="ChEBI" id="CHEBI:15890"/>
        <dbReference type="ChEBI" id="CHEBI:32544"/>
        <dbReference type="ChEBI" id="CHEBI:57502"/>
        <dbReference type="ChEBI" id="CHEBI:57918"/>
        <dbReference type="EC" id="2.4.2.21"/>
    </reaction>
</comment>
<reference evidence="12 13" key="1">
    <citation type="submission" date="2019-03" db="EMBL/GenBank/DDBJ databases">
        <title>Genomic Encyclopedia of Archaeal and Bacterial Type Strains, Phase II (KMG-II): from individual species to whole genera.</title>
        <authorList>
            <person name="Goeker M."/>
        </authorList>
    </citation>
    <scope>NUCLEOTIDE SEQUENCE [LARGE SCALE GENOMIC DNA]</scope>
    <source>
        <strain evidence="12 13">DSM 26433</strain>
    </source>
</reference>
<dbReference type="InterPro" id="IPR017846">
    <property type="entry name" value="Nict_dMeBzImd_PRibTrfase_bact"/>
</dbReference>
<dbReference type="PANTHER" id="PTHR43463">
    <property type="entry name" value="NICOTINATE-NUCLEOTIDE--DIMETHYLBENZIMIDAZOLE PHOSPHORIBOSYLTRANSFERASE"/>
    <property type="match status" value="1"/>
</dbReference>
<dbReference type="Pfam" id="PF02277">
    <property type="entry name" value="DBI_PRT"/>
    <property type="match status" value="1"/>
</dbReference>
<dbReference type="NCBIfam" id="TIGR03160">
    <property type="entry name" value="cobT_DBIPRT"/>
    <property type="match status" value="1"/>
</dbReference>
<dbReference type="PANTHER" id="PTHR43463:SF1">
    <property type="entry name" value="NICOTINATE-NUCLEOTIDE--DIMETHYLBENZIMIDAZOLE PHOSPHORIBOSYLTRANSFERASE"/>
    <property type="match status" value="1"/>
</dbReference>
<sequence length="336" mass="34114">MSADFTTLAEFRAVLAGAPGTDQKAQGEAEARNGQLTKPPGALGRLEDLAIWYAGWRGNPRPQISAPQVIVFAGNHGVTAQGVSAFPAEVTEQMVLNFQHGGAAINQLAKAAGATLDVVALDLERPTADFTQDAAMNEDDVVSALATGWNAVSADSDLLVVGEMGIGNTTSAAAIANALYGGEAADWVGRGTGVDDAGLAIKERVVREGVEKHGNPKGLKALQTLGGRELAAMAGAIARARSLRIPVIMDGFICTSAAATLESELSGALDHVVSGHVSAEAAHGAVLKQLGKEPMLSLGMRLGEGSGAAVAINILKSAVACHSGMATFAEAGVSDG</sequence>
<dbReference type="Proteomes" id="UP000295673">
    <property type="component" value="Unassembled WGS sequence"/>
</dbReference>
<evidence type="ECO:0000256" key="7">
    <source>
        <dbReference type="ARBA" id="ARBA00022679"/>
    </source>
</evidence>
<evidence type="ECO:0000256" key="3">
    <source>
        <dbReference type="ARBA" id="ARBA00011991"/>
    </source>
</evidence>
<dbReference type="Gene3D" id="1.10.1610.10">
    <property type="match status" value="1"/>
</dbReference>
<dbReference type="SUPFAM" id="SSF52733">
    <property type="entry name" value="Nicotinate mononucleotide:5,6-dimethylbenzimidazole phosphoribosyltransferase (CobT)"/>
    <property type="match status" value="1"/>
</dbReference>
<evidence type="ECO:0000313" key="12">
    <source>
        <dbReference type="EMBL" id="TCL10057.1"/>
    </source>
</evidence>
<dbReference type="GO" id="GO:0009236">
    <property type="term" value="P:cobalamin biosynthetic process"/>
    <property type="evidence" value="ECO:0007669"/>
    <property type="project" value="UniProtKB-UniRule"/>
</dbReference>
<keyword evidence="5 10" id="KW-0169">Cobalamin biosynthesis</keyword>
<dbReference type="CDD" id="cd02439">
    <property type="entry name" value="DMB-PRT_CobT"/>
    <property type="match status" value="1"/>
</dbReference>
<evidence type="ECO:0000256" key="5">
    <source>
        <dbReference type="ARBA" id="ARBA00022573"/>
    </source>
</evidence>